<reference evidence="1" key="1">
    <citation type="submission" date="2021-02" db="EMBL/GenBank/DDBJ databases">
        <authorList>
            <person name="Nowell W R."/>
        </authorList>
    </citation>
    <scope>NUCLEOTIDE SEQUENCE</scope>
</reference>
<comment type="caution">
    <text evidence="1">The sequence shown here is derived from an EMBL/GenBank/DDBJ whole genome shotgun (WGS) entry which is preliminary data.</text>
</comment>
<sequence>IMDDKSRSKFIRPYILYSYRPWIYINYRNCTKEQKTSESQLLEHALGEKFHITDYEKYKYPNSDIPTISRLTLLDEDCMCFIDICGNDNNCTTENTFAQKLYDFVHRKRLVTIDSTGQLQFPNIIDENFCNVTSHICVIYVNCTKDEIQTFEEHLNELRSQLGPNYLVVYPDKCNIRNDDELLDTVKRNSVYHMIVRGTAHECLESDNTAQNLENYLEYCDESKKHIILYSFKAIPSCRHQSMLPRQISYIREQLDKAKPRVIRQQMNLLYSEMQKMYDRHCESNKTDTIPVLKLVRIS</sequence>
<name>A0A814M1U8_9BILA</name>
<protein>
    <submittedName>
        <fullName evidence="1">Uncharacterized protein</fullName>
    </submittedName>
</protein>
<evidence type="ECO:0000313" key="3">
    <source>
        <dbReference type="Proteomes" id="UP000663829"/>
    </source>
</evidence>
<dbReference type="AlphaFoldDB" id="A0A814M1U8"/>
<dbReference type="EMBL" id="CAJNOQ010004728">
    <property type="protein sequence ID" value="CAF1071499.1"/>
    <property type="molecule type" value="Genomic_DNA"/>
</dbReference>
<keyword evidence="3" id="KW-1185">Reference proteome</keyword>
<feature type="non-terminal residue" evidence="1">
    <location>
        <position position="1"/>
    </location>
</feature>
<dbReference type="Proteomes" id="UP000681722">
    <property type="component" value="Unassembled WGS sequence"/>
</dbReference>
<gene>
    <name evidence="1" type="ORF">GPM918_LOCUS17299</name>
    <name evidence="2" type="ORF">SRO942_LOCUS17298</name>
</gene>
<evidence type="ECO:0000313" key="2">
    <source>
        <dbReference type="EMBL" id="CAF3838562.1"/>
    </source>
</evidence>
<proteinExistence type="predicted"/>
<dbReference type="Proteomes" id="UP000663829">
    <property type="component" value="Unassembled WGS sequence"/>
</dbReference>
<dbReference type="EMBL" id="CAJOBC010004728">
    <property type="protein sequence ID" value="CAF3838562.1"/>
    <property type="molecule type" value="Genomic_DNA"/>
</dbReference>
<organism evidence="1 3">
    <name type="scientific">Didymodactylos carnosus</name>
    <dbReference type="NCBI Taxonomy" id="1234261"/>
    <lineage>
        <taxon>Eukaryota</taxon>
        <taxon>Metazoa</taxon>
        <taxon>Spiralia</taxon>
        <taxon>Gnathifera</taxon>
        <taxon>Rotifera</taxon>
        <taxon>Eurotatoria</taxon>
        <taxon>Bdelloidea</taxon>
        <taxon>Philodinida</taxon>
        <taxon>Philodinidae</taxon>
        <taxon>Didymodactylos</taxon>
    </lineage>
</organism>
<evidence type="ECO:0000313" key="1">
    <source>
        <dbReference type="EMBL" id="CAF1071499.1"/>
    </source>
</evidence>
<accession>A0A814M1U8</accession>